<evidence type="ECO:0000256" key="5">
    <source>
        <dbReference type="ARBA" id="ARBA00022723"/>
    </source>
</evidence>
<sequence>MGQTLSEPVVEKHTTSGGDERFLYGASAMQGWRISMEDAHTTLLKLGPGGESAFFAVYDGHGGQTAAKFAGVKLHEYIVRADEYAKGNFEEAIKSGFLTADKDLRETPEMASNTAGCTSVCVLITKDGQVICGNAGDSRAIMSTAGRAVPLSHDHKPTDEVEFNRIVGAGGFVEFGRVNGNLALSRALGDFEFKNNGTMPAEKQIVTAFPDVIKADPSADNEFIVVACDGIWDCMTNEQVVQFVHAKITEGKKLDQICEDIMNRCLASESELGGVGCDNMTIVIVAILNGKSEDEWYESVKVIAEESGQKSSPKIERPGIDADDEDSKAIIKAIISHATQHPDSDDSDDSDEGDRAASAPIKLIEDDDADAVAAADTIAAGTLVADAAAAAAAAHSEASADADADAVAAAAKPGN</sequence>
<protein>
    <recommendedName>
        <fullName evidence="4">protein-serine/threonine phosphatase</fullName>
        <ecNumber evidence="4">3.1.3.16</ecNumber>
    </recommendedName>
</protein>
<evidence type="ECO:0000259" key="12">
    <source>
        <dbReference type="PROSITE" id="PS51746"/>
    </source>
</evidence>
<keyword evidence="8" id="KW-0464">Manganese</keyword>
<dbReference type="CDD" id="cd00143">
    <property type="entry name" value="PP2Cc"/>
    <property type="match status" value="1"/>
</dbReference>
<comment type="cofactor">
    <cofactor evidence="1">
        <name>Mn(2+)</name>
        <dbReference type="ChEBI" id="CHEBI:29035"/>
    </cofactor>
</comment>
<evidence type="ECO:0000256" key="7">
    <source>
        <dbReference type="ARBA" id="ARBA00022912"/>
    </source>
</evidence>
<feature type="region of interest" description="Disordered" evidence="11">
    <location>
        <begin position="396"/>
        <end position="415"/>
    </location>
</feature>
<dbReference type="Pfam" id="PF00481">
    <property type="entry name" value="PP2C"/>
    <property type="match status" value="1"/>
</dbReference>
<dbReference type="InterPro" id="IPR001932">
    <property type="entry name" value="PPM-type_phosphatase-like_dom"/>
</dbReference>
<comment type="catalytic activity">
    <reaction evidence="9">
        <text>O-phospho-L-threonyl-[protein] + H2O = L-threonyl-[protein] + phosphate</text>
        <dbReference type="Rhea" id="RHEA:47004"/>
        <dbReference type="Rhea" id="RHEA-COMP:11060"/>
        <dbReference type="Rhea" id="RHEA-COMP:11605"/>
        <dbReference type="ChEBI" id="CHEBI:15377"/>
        <dbReference type="ChEBI" id="CHEBI:30013"/>
        <dbReference type="ChEBI" id="CHEBI:43474"/>
        <dbReference type="ChEBI" id="CHEBI:61977"/>
        <dbReference type="EC" id="3.1.3.16"/>
    </reaction>
    <physiologicalReaction direction="left-to-right" evidence="9">
        <dbReference type="Rhea" id="RHEA:47005"/>
    </physiologicalReaction>
</comment>
<dbReference type="PANTHER" id="PTHR13832:SF565">
    <property type="entry name" value="AT28366P-RELATED"/>
    <property type="match status" value="1"/>
</dbReference>
<dbReference type="OrthoDB" id="10264738at2759"/>
<evidence type="ECO:0000313" key="14">
    <source>
        <dbReference type="Proteomes" id="UP001143981"/>
    </source>
</evidence>
<evidence type="ECO:0000313" key="13">
    <source>
        <dbReference type="EMBL" id="KAJ1733570.1"/>
    </source>
</evidence>
<dbReference type="Proteomes" id="UP001143981">
    <property type="component" value="Unassembled WGS sequence"/>
</dbReference>
<reference evidence="13" key="1">
    <citation type="submission" date="2022-07" db="EMBL/GenBank/DDBJ databases">
        <title>Phylogenomic reconstructions and comparative analyses of Kickxellomycotina fungi.</title>
        <authorList>
            <person name="Reynolds N.K."/>
            <person name="Stajich J.E."/>
            <person name="Barry K."/>
            <person name="Grigoriev I.V."/>
            <person name="Crous P."/>
            <person name="Smith M.E."/>
        </authorList>
    </citation>
    <scope>NUCLEOTIDE SEQUENCE</scope>
    <source>
        <strain evidence="13">BCRC 34381</strain>
    </source>
</reference>
<gene>
    <name evidence="13" type="primary">PTC2</name>
    <name evidence="13" type="ORF">LPJ61_001496</name>
</gene>
<dbReference type="SUPFAM" id="SSF81606">
    <property type="entry name" value="PP2C-like"/>
    <property type="match status" value="1"/>
</dbReference>
<dbReference type="InterPro" id="IPR015655">
    <property type="entry name" value="PP2C"/>
</dbReference>
<dbReference type="SMART" id="SM00332">
    <property type="entry name" value="PP2Cc"/>
    <property type="match status" value="1"/>
</dbReference>
<evidence type="ECO:0000256" key="11">
    <source>
        <dbReference type="SAM" id="MobiDB-lite"/>
    </source>
</evidence>
<organism evidence="13 14">
    <name type="scientific">Coemansia biformis</name>
    <dbReference type="NCBI Taxonomy" id="1286918"/>
    <lineage>
        <taxon>Eukaryota</taxon>
        <taxon>Fungi</taxon>
        <taxon>Fungi incertae sedis</taxon>
        <taxon>Zoopagomycota</taxon>
        <taxon>Kickxellomycotina</taxon>
        <taxon>Kickxellomycetes</taxon>
        <taxon>Kickxellales</taxon>
        <taxon>Kickxellaceae</taxon>
        <taxon>Coemansia</taxon>
    </lineage>
</organism>
<dbReference type="PANTHER" id="PTHR13832">
    <property type="entry name" value="PROTEIN PHOSPHATASE 2C"/>
    <property type="match status" value="1"/>
</dbReference>
<dbReference type="GO" id="GO:0046872">
    <property type="term" value="F:metal ion binding"/>
    <property type="evidence" value="ECO:0007669"/>
    <property type="project" value="UniProtKB-KW"/>
</dbReference>
<dbReference type="InterPro" id="IPR036457">
    <property type="entry name" value="PPM-type-like_dom_sf"/>
</dbReference>
<dbReference type="PROSITE" id="PS51746">
    <property type="entry name" value="PPM_2"/>
    <property type="match status" value="1"/>
</dbReference>
<accession>A0A9W7YHK6</accession>
<evidence type="ECO:0000256" key="8">
    <source>
        <dbReference type="ARBA" id="ARBA00023211"/>
    </source>
</evidence>
<keyword evidence="14" id="KW-1185">Reference proteome</keyword>
<dbReference type="Gene3D" id="3.60.40.10">
    <property type="entry name" value="PPM-type phosphatase domain"/>
    <property type="match status" value="1"/>
</dbReference>
<keyword evidence="6 10" id="KW-0378">Hydrolase</keyword>
<comment type="similarity">
    <text evidence="3 10">Belongs to the PP2C family.</text>
</comment>
<evidence type="ECO:0000256" key="4">
    <source>
        <dbReference type="ARBA" id="ARBA00013081"/>
    </source>
</evidence>
<dbReference type="InterPro" id="IPR000222">
    <property type="entry name" value="PP2C_BS"/>
</dbReference>
<keyword evidence="7 10" id="KW-0904">Protein phosphatase</keyword>
<feature type="domain" description="PPM-type phosphatase" evidence="12">
    <location>
        <begin position="23"/>
        <end position="287"/>
    </location>
</feature>
<proteinExistence type="inferred from homology"/>
<dbReference type="GO" id="GO:0004722">
    <property type="term" value="F:protein serine/threonine phosphatase activity"/>
    <property type="evidence" value="ECO:0007669"/>
    <property type="project" value="UniProtKB-EC"/>
</dbReference>
<evidence type="ECO:0000256" key="1">
    <source>
        <dbReference type="ARBA" id="ARBA00001936"/>
    </source>
</evidence>
<evidence type="ECO:0000256" key="9">
    <source>
        <dbReference type="ARBA" id="ARBA00048832"/>
    </source>
</evidence>
<dbReference type="FunFam" id="3.60.40.10:FF:000016">
    <property type="entry name" value="Protein phosphatase 2C"/>
    <property type="match status" value="1"/>
</dbReference>
<comment type="caution">
    <text evidence="13">The sequence shown here is derived from an EMBL/GenBank/DDBJ whole genome shotgun (WGS) entry which is preliminary data.</text>
</comment>
<name>A0A9W7YHK6_9FUNG</name>
<evidence type="ECO:0000256" key="6">
    <source>
        <dbReference type="ARBA" id="ARBA00022801"/>
    </source>
</evidence>
<dbReference type="EMBL" id="JANBOI010000130">
    <property type="protein sequence ID" value="KAJ1733570.1"/>
    <property type="molecule type" value="Genomic_DNA"/>
</dbReference>
<comment type="cofactor">
    <cofactor evidence="2">
        <name>Mg(2+)</name>
        <dbReference type="ChEBI" id="CHEBI:18420"/>
    </cofactor>
</comment>
<evidence type="ECO:0000256" key="3">
    <source>
        <dbReference type="ARBA" id="ARBA00006702"/>
    </source>
</evidence>
<dbReference type="AlphaFoldDB" id="A0A9W7YHK6"/>
<evidence type="ECO:0000256" key="10">
    <source>
        <dbReference type="RuleBase" id="RU003465"/>
    </source>
</evidence>
<dbReference type="EC" id="3.1.3.16" evidence="4"/>
<feature type="region of interest" description="Disordered" evidence="11">
    <location>
        <begin position="336"/>
        <end position="362"/>
    </location>
</feature>
<evidence type="ECO:0000256" key="2">
    <source>
        <dbReference type="ARBA" id="ARBA00001946"/>
    </source>
</evidence>
<keyword evidence="5" id="KW-0479">Metal-binding</keyword>
<dbReference type="PROSITE" id="PS01032">
    <property type="entry name" value="PPM_1"/>
    <property type="match status" value="1"/>
</dbReference>